<sequence length="295" mass="34568">MLKNWTVITEVTRDVMVREHYLMNAKHRNHRDTESIVNIFGSERQSLNILRNCERYKLKQAAKRRGGRPPTQSVEFVCTLPKGIRPSETQWRQILNLIMKDLAKHLNISTKQLAPIVRAVVHRQNQAPNTRGSGDHIHIIIGKFTDDLIYLAELQRKSTTRLFKSAFNTAVLQVIGVDHRTYKPQKQYTGKASKRVPTWQVKAARKHDTMKVQEQQLKRMINQATKWLDAFECNDYKQMERQYNRLTKESRTLETVSDDNLSLYEFMQQLINKVEIKGQQRDLLSRRVPTNGMSR</sequence>
<reference evidence="1 2" key="1">
    <citation type="submission" date="2024-06" db="EMBL/GenBank/DDBJ databases">
        <authorList>
            <person name="Steensen K."/>
            <person name="Seneca J."/>
            <person name="Bartlau N."/>
            <person name="Yu A.X."/>
            <person name="Polz M.F."/>
        </authorList>
    </citation>
    <scope>NUCLEOTIDE SEQUENCE [LARGE SCALE GENOMIC DNA]</scope>
    <source>
        <strain evidence="1 2">1F146</strain>
    </source>
</reference>
<comment type="caution">
    <text evidence="1">The sequence shown here is derived from an EMBL/GenBank/DDBJ whole genome shotgun (WGS) entry which is preliminary data.</text>
</comment>
<evidence type="ECO:0000313" key="2">
    <source>
        <dbReference type="Proteomes" id="UP001569151"/>
    </source>
</evidence>
<proteinExistence type="predicted"/>
<dbReference type="RefSeq" id="WP_371719367.1">
    <property type="nucleotide sequence ID" value="NZ_JBGOOF010000022.1"/>
</dbReference>
<dbReference type="Proteomes" id="UP001569151">
    <property type="component" value="Unassembled WGS sequence"/>
</dbReference>
<name>A0ABV4MMK6_9VIBR</name>
<keyword evidence="2" id="KW-1185">Reference proteome</keyword>
<organism evidence="1 2">
    <name type="scientific">Vibrio bivalvicida</name>
    <dbReference type="NCBI Taxonomy" id="1276888"/>
    <lineage>
        <taxon>Bacteria</taxon>
        <taxon>Pseudomonadati</taxon>
        <taxon>Pseudomonadota</taxon>
        <taxon>Gammaproteobacteria</taxon>
        <taxon>Vibrionales</taxon>
        <taxon>Vibrionaceae</taxon>
        <taxon>Vibrio</taxon>
        <taxon>Vibrio oreintalis group</taxon>
    </lineage>
</organism>
<accession>A0ABV4MMK6</accession>
<evidence type="ECO:0008006" key="3">
    <source>
        <dbReference type="Google" id="ProtNLM"/>
    </source>
</evidence>
<dbReference type="EMBL" id="JBGOOS010000033">
    <property type="protein sequence ID" value="MEZ8210740.1"/>
    <property type="molecule type" value="Genomic_DNA"/>
</dbReference>
<evidence type="ECO:0000313" key="1">
    <source>
        <dbReference type="EMBL" id="MEZ8210740.1"/>
    </source>
</evidence>
<gene>
    <name evidence="1" type="ORF">ACED39_18375</name>
</gene>
<protein>
    <recommendedName>
        <fullName evidence="3">Integrase</fullName>
    </recommendedName>
</protein>